<protein>
    <submittedName>
        <fullName evidence="1">Uncharacterized protein</fullName>
    </submittedName>
</protein>
<evidence type="ECO:0000313" key="2">
    <source>
        <dbReference type="EMBL" id="CAF4042899.1"/>
    </source>
</evidence>
<comment type="caution">
    <text evidence="1">The sequence shown here is derived from an EMBL/GenBank/DDBJ whole genome shotgun (WGS) entry which is preliminary data.</text>
</comment>
<name>A0A815HEI9_9BILA</name>
<gene>
    <name evidence="2" type="ORF">JBS370_LOCUS28603</name>
    <name evidence="1" type="ORF">ZHD862_LOCUS30659</name>
</gene>
<dbReference type="EMBL" id="CAJOBD010005797">
    <property type="protein sequence ID" value="CAF4042899.1"/>
    <property type="molecule type" value="Genomic_DNA"/>
</dbReference>
<accession>A0A815HEI9</accession>
<reference evidence="1" key="1">
    <citation type="submission" date="2021-02" db="EMBL/GenBank/DDBJ databases">
        <authorList>
            <person name="Nowell W R."/>
        </authorList>
    </citation>
    <scope>NUCLEOTIDE SEQUENCE</scope>
</reference>
<evidence type="ECO:0000313" key="3">
    <source>
        <dbReference type="Proteomes" id="UP000663864"/>
    </source>
</evidence>
<dbReference type="AlphaFoldDB" id="A0A815HEI9"/>
<sequence length="222" mass="26317">MPHLYQFHFHIRSILENASDVEIDTIHQSFMKQQYQFVGCTVDYFNNNYGQCQIYSLPFIGTRLDFISNRFPLFDINNTFSMITILLLFDDITPFESVFFERLAQALPYLRTLEVFNNLEQQEKIIVSTNNLKFTHLTTLILFDIHINYAEQLLCRTYLPCLNELVINKDILLAIIAQDQHQTRDNFSRVERLQTSKPLYDSLNVIRNYFPSNPYVQHPDEE</sequence>
<proteinExistence type="predicted"/>
<evidence type="ECO:0000313" key="1">
    <source>
        <dbReference type="EMBL" id="CAF1352895.1"/>
    </source>
</evidence>
<dbReference type="EMBL" id="CAJNOT010002926">
    <property type="protein sequence ID" value="CAF1352895.1"/>
    <property type="molecule type" value="Genomic_DNA"/>
</dbReference>
<dbReference type="Proteomes" id="UP000663864">
    <property type="component" value="Unassembled WGS sequence"/>
</dbReference>
<dbReference type="Proteomes" id="UP000663836">
    <property type="component" value="Unassembled WGS sequence"/>
</dbReference>
<organism evidence="1 3">
    <name type="scientific">Rotaria sordida</name>
    <dbReference type="NCBI Taxonomy" id="392033"/>
    <lineage>
        <taxon>Eukaryota</taxon>
        <taxon>Metazoa</taxon>
        <taxon>Spiralia</taxon>
        <taxon>Gnathifera</taxon>
        <taxon>Rotifera</taxon>
        <taxon>Eurotatoria</taxon>
        <taxon>Bdelloidea</taxon>
        <taxon>Philodinida</taxon>
        <taxon>Philodinidae</taxon>
        <taxon>Rotaria</taxon>
    </lineage>
</organism>